<name>A0AAV1AFJ1_VICFA</name>
<evidence type="ECO:0000313" key="4">
    <source>
        <dbReference type="Proteomes" id="UP001157006"/>
    </source>
</evidence>
<evidence type="ECO:0000256" key="1">
    <source>
        <dbReference type="SAM" id="MobiDB-lite"/>
    </source>
</evidence>
<dbReference type="Pfam" id="PF26130">
    <property type="entry name" value="PB1-like"/>
    <property type="match status" value="1"/>
</dbReference>
<dbReference type="Proteomes" id="UP001157006">
    <property type="component" value="Chromosome 4"/>
</dbReference>
<keyword evidence="4" id="KW-1185">Reference proteome</keyword>
<feature type="compositionally biased region" description="Basic and acidic residues" evidence="1">
    <location>
        <begin position="169"/>
        <end position="183"/>
    </location>
</feature>
<sequence length="299" mass="34229">MDNRRNSWKRDEQVKFCVRPTKVHKIRIRLHHKGDLVHSPVKWYVGGIVTKISWKIDVGYISYIDLEALIQSEGYFNMKSIWYWNPRFRFSRGLRPLNNDADVLKLIEDICEFDLVDLYVEHGVNNPDVTDEAETINGFDVDDNVVEVNIEKDNKVDVENDKEVDDEGNSEKEDTVEAENDKEVDVEGDNDHFVEAKNDKVDVEVNIDKEGTTYADYVVSEGSSESEIDITEYSIDLDWTSVLNAETATTQKQCENSQAEFKQNGEDSDQLQTPAESICVLLLSYVLTGNYVLLLSSIL</sequence>
<evidence type="ECO:0000313" key="3">
    <source>
        <dbReference type="EMBL" id="CAI8609224.1"/>
    </source>
</evidence>
<gene>
    <name evidence="3" type="ORF">VFH_IV122760</name>
</gene>
<proteinExistence type="predicted"/>
<feature type="domain" description="PB1-like" evidence="2">
    <location>
        <begin position="24"/>
        <end position="122"/>
    </location>
</feature>
<accession>A0AAV1AFJ1</accession>
<dbReference type="EMBL" id="OX451739">
    <property type="protein sequence ID" value="CAI8609224.1"/>
    <property type="molecule type" value="Genomic_DNA"/>
</dbReference>
<protein>
    <recommendedName>
        <fullName evidence="2">PB1-like domain-containing protein</fullName>
    </recommendedName>
</protein>
<dbReference type="InterPro" id="IPR058594">
    <property type="entry name" value="PB1-like_dom_pln"/>
</dbReference>
<dbReference type="AlphaFoldDB" id="A0AAV1AFJ1"/>
<feature type="region of interest" description="Disordered" evidence="1">
    <location>
        <begin position="156"/>
        <end position="183"/>
    </location>
</feature>
<organism evidence="3 4">
    <name type="scientific">Vicia faba</name>
    <name type="common">Broad bean</name>
    <name type="synonym">Faba vulgaris</name>
    <dbReference type="NCBI Taxonomy" id="3906"/>
    <lineage>
        <taxon>Eukaryota</taxon>
        <taxon>Viridiplantae</taxon>
        <taxon>Streptophyta</taxon>
        <taxon>Embryophyta</taxon>
        <taxon>Tracheophyta</taxon>
        <taxon>Spermatophyta</taxon>
        <taxon>Magnoliopsida</taxon>
        <taxon>eudicotyledons</taxon>
        <taxon>Gunneridae</taxon>
        <taxon>Pentapetalae</taxon>
        <taxon>rosids</taxon>
        <taxon>fabids</taxon>
        <taxon>Fabales</taxon>
        <taxon>Fabaceae</taxon>
        <taxon>Papilionoideae</taxon>
        <taxon>50 kb inversion clade</taxon>
        <taxon>NPAAA clade</taxon>
        <taxon>Hologalegina</taxon>
        <taxon>IRL clade</taxon>
        <taxon>Fabeae</taxon>
        <taxon>Vicia</taxon>
    </lineage>
</organism>
<reference evidence="3 4" key="1">
    <citation type="submission" date="2023-01" db="EMBL/GenBank/DDBJ databases">
        <authorList>
            <person name="Kreplak J."/>
        </authorList>
    </citation>
    <scope>NUCLEOTIDE SEQUENCE [LARGE SCALE GENOMIC DNA]</scope>
</reference>
<evidence type="ECO:0000259" key="2">
    <source>
        <dbReference type="Pfam" id="PF26130"/>
    </source>
</evidence>